<dbReference type="Proteomes" id="UP000017836">
    <property type="component" value="Unassembled WGS sequence"/>
</dbReference>
<dbReference type="AlphaFoldDB" id="W1P793"/>
<protein>
    <submittedName>
        <fullName evidence="2">Uncharacterized protein</fullName>
    </submittedName>
</protein>
<dbReference type="HOGENOM" id="CLU_2708126_0_0_1"/>
<organism evidence="2 3">
    <name type="scientific">Amborella trichopoda</name>
    <dbReference type="NCBI Taxonomy" id="13333"/>
    <lineage>
        <taxon>Eukaryota</taxon>
        <taxon>Viridiplantae</taxon>
        <taxon>Streptophyta</taxon>
        <taxon>Embryophyta</taxon>
        <taxon>Tracheophyta</taxon>
        <taxon>Spermatophyta</taxon>
        <taxon>Magnoliopsida</taxon>
        <taxon>Amborellales</taxon>
        <taxon>Amborellaceae</taxon>
        <taxon>Amborella</taxon>
    </lineage>
</organism>
<reference evidence="3" key="1">
    <citation type="journal article" date="2013" name="Science">
        <title>The Amborella genome and the evolution of flowering plants.</title>
        <authorList>
            <consortium name="Amborella Genome Project"/>
        </authorList>
    </citation>
    <scope>NUCLEOTIDE SEQUENCE [LARGE SCALE GENOMIC DNA]</scope>
</reference>
<feature type="compositionally biased region" description="Polar residues" evidence="1">
    <location>
        <begin position="12"/>
        <end position="22"/>
    </location>
</feature>
<sequence>MVYKTEGCKRSAGSNGVQNRRLQGLSRQQEICDDKVAKNDLNHRNIQQPISSQDATDATDKQLECERCPADQL</sequence>
<keyword evidence="3" id="KW-1185">Reference proteome</keyword>
<feature type="compositionally biased region" description="Polar residues" evidence="1">
    <location>
        <begin position="44"/>
        <end position="56"/>
    </location>
</feature>
<evidence type="ECO:0000313" key="2">
    <source>
        <dbReference type="EMBL" id="ERN03554.1"/>
    </source>
</evidence>
<name>W1P793_AMBTC</name>
<dbReference type="EMBL" id="KI394353">
    <property type="protein sequence ID" value="ERN03554.1"/>
    <property type="molecule type" value="Genomic_DNA"/>
</dbReference>
<gene>
    <name evidence="2" type="ORF">AMTR_s00042p00025280</name>
</gene>
<accession>W1P793</accession>
<proteinExistence type="predicted"/>
<dbReference type="Gramene" id="ERN03554">
    <property type="protein sequence ID" value="ERN03554"/>
    <property type="gene ID" value="AMTR_s00042p00025280"/>
</dbReference>
<evidence type="ECO:0000256" key="1">
    <source>
        <dbReference type="SAM" id="MobiDB-lite"/>
    </source>
</evidence>
<feature type="region of interest" description="Disordered" evidence="1">
    <location>
        <begin position="43"/>
        <end position="62"/>
    </location>
</feature>
<feature type="region of interest" description="Disordered" evidence="1">
    <location>
        <begin position="1"/>
        <end position="22"/>
    </location>
</feature>
<evidence type="ECO:0000313" key="3">
    <source>
        <dbReference type="Proteomes" id="UP000017836"/>
    </source>
</evidence>